<dbReference type="InterPro" id="IPR041522">
    <property type="entry name" value="CdaR_GGDEF"/>
</dbReference>
<comment type="similarity">
    <text evidence="1">Belongs to the CdaR family.</text>
</comment>
<dbReference type="InterPro" id="IPR051448">
    <property type="entry name" value="CdaR-like_regulators"/>
</dbReference>
<dbReference type="InterPro" id="IPR042070">
    <property type="entry name" value="PucR_C-HTH_sf"/>
</dbReference>
<evidence type="ECO:0000313" key="6">
    <source>
        <dbReference type="Proteomes" id="UP000003527"/>
    </source>
</evidence>
<gene>
    <name evidence="5" type="ORF">HMPREF9624_01504</name>
</gene>
<dbReference type="RefSeq" id="WP_009537265.1">
    <property type="nucleotide sequence ID" value="NZ_JH414505.1"/>
</dbReference>
<reference evidence="5 6" key="1">
    <citation type="submission" date="2011-08" db="EMBL/GenBank/DDBJ databases">
        <title>The Genome Sequence of Oribacterium sp. ACB7.</title>
        <authorList>
            <consortium name="The Broad Institute Genome Sequencing Platform"/>
            <person name="Earl A."/>
            <person name="Ward D."/>
            <person name="Feldgarden M."/>
            <person name="Gevers D."/>
            <person name="Sizova M."/>
            <person name="Hazen A."/>
            <person name="Epstein S."/>
            <person name="Young S.K."/>
            <person name="Zeng Q."/>
            <person name="Gargeya S."/>
            <person name="Fitzgerald M."/>
            <person name="Haas B."/>
            <person name="Abouelleil A."/>
            <person name="Alvarado L."/>
            <person name="Arachchi H.M."/>
            <person name="Berlin A."/>
            <person name="Brown A."/>
            <person name="Chapman S.B."/>
            <person name="Chen Z."/>
            <person name="Dunbar C."/>
            <person name="Freedman E."/>
            <person name="Gearin G."/>
            <person name="Gellesch M."/>
            <person name="Goldberg J."/>
            <person name="Griggs A."/>
            <person name="Gujja S."/>
            <person name="Heiman D."/>
            <person name="Howarth C."/>
            <person name="Larson L."/>
            <person name="Lui A."/>
            <person name="MacDonald P.J.P."/>
            <person name="Montmayeur A."/>
            <person name="Murphy C."/>
            <person name="Neiman D."/>
            <person name="Pearson M."/>
            <person name="Priest M."/>
            <person name="Roberts A."/>
            <person name="Saif S."/>
            <person name="Shea T."/>
            <person name="Shenoy N."/>
            <person name="Sisk P."/>
            <person name="Stolte C."/>
            <person name="Sykes S."/>
            <person name="Wortman J."/>
            <person name="Nusbaum C."/>
            <person name="Birren B."/>
        </authorList>
    </citation>
    <scope>NUCLEOTIDE SEQUENCE [LARGE SCALE GENOMIC DNA]</scope>
    <source>
        <strain evidence="5 6">ACB7</strain>
    </source>
</reference>
<dbReference type="PANTHER" id="PTHR33744:SF15">
    <property type="entry name" value="CARBOHYDRATE DIACID REGULATOR"/>
    <property type="match status" value="1"/>
</dbReference>
<keyword evidence="6" id="KW-1185">Reference proteome</keyword>
<dbReference type="Pfam" id="PF07905">
    <property type="entry name" value="PucR"/>
    <property type="match status" value="1"/>
</dbReference>
<evidence type="ECO:0008006" key="7">
    <source>
        <dbReference type="Google" id="ProtNLM"/>
    </source>
</evidence>
<accession>G9WWR0</accession>
<dbReference type="Gene3D" id="1.10.10.2840">
    <property type="entry name" value="PucR C-terminal helix-turn-helix domain"/>
    <property type="match status" value="1"/>
</dbReference>
<organism evidence="5 6">
    <name type="scientific">Oribacterium asaccharolyticum ACB7</name>
    <dbReference type="NCBI Taxonomy" id="796944"/>
    <lineage>
        <taxon>Bacteria</taxon>
        <taxon>Bacillati</taxon>
        <taxon>Bacillota</taxon>
        <taxon>Clostridia</taxon>
        <taxon>Lachnospirales</taxon>
        <taxon>Lachnospiraceae</taxon>
        <taxon>Oribacterium</taxon>
    </lineage>
</organism>
<protein>
    <recommendedName>
        <fullName evidence="7">Purine catabolism PurC-like domain-containing protein</fullName>
    </recommendedName>
</protein>
<evidence type="ECO:0000256" key="1">
    <source>
        <dbReference type="ARBA" id="ARBA00006754"/>
    </source>
</evidence>
<dbReference type="InterPro" id="IPR012914">
    <property type="entry name" value="PucR_dom"/>
</dbReference>
<feature type="domain" description="PucR C-terminal helix-turn-helix" evidence="3">
    <location>
        <begin position="485"/>
        <end position="540"/>
    </location>
</feature>
<dbReference type="Pfam" id="PF17853">
    <property type="entry name" value="GGDEF_2"/>
    <property type="match status" value="1"/>
</dbReference>
<dbReference type="EMBL" id="AFZD01000021">
    <property type="protein sequence ID" value="EHL09463.1"/>
    <property type="molecule type" value="Genomic_DNA"/>
</dbReference>
<comment type="caution">
    <text evidence="5">The sequence shown here is derived from an EMBL/GenBank/DDBJ whole genome shotgun (WGS) entry which is preliminary data.</text>
</comment>
<evidence type="ECO:0000313" key="5">
    <source>
        <dbReference type="EMBL" id="EHL09463.1"/>
    </source>
</evidence>
<dbReference type="PANTHER" id="PTHR33744">
    <property type="entry name" value="CARBOHYDRATE DIACID REGULATOR"/>
    <property type="match status" value="1"/>
</dbReference>
<feature type="domain" description="Purine catabolism PurC-like" evidence="2">
    <location>
        <begin position="5"/>
        <end position="124"/>
    </location>
</feature>
<dbReference type="Pfam" id="PF13556">
    <property type="entry name" value="HTH_30"/>
    <property type="match status" value="1"/>
</dbReference>
<evidence type="ECO:0000259" key="2">
    <source>
        <dbReference type="Pfam" id="PF07905"/>
    </source>
</evidence>
<evidence type="ECO:0000259" key="3">
    <source>
        <dbReference type="Pfam" id="PF13556"/>
    </source>
</evidence>
<evidence type="ECO:0000259" key="4">
    <source>
        <dbReference type="Pfam" id="PF17853"/>
    </source>
</evidence>
<proteinExistence type="inferred from homology"/>
<sequence>MKIQDVLKDKRFSEFSLIAGLSGAGNAISTVTVIDTPDGAKWLSGGEFVITTAYMLKDDEEALLAFIHTLHRRKASALGIKQGRYIENIPDSAVSLADNLGLPLLLIPQKFPYADIINPILSELVNQQTNRLIQANLIHTKFTELAVSDASIPDILATFMSIVGVPAAFLDFETVQIWYSDSDSSLAQHLQAERILSHRDLDRTRYDLHLIANQSRSFGVLIFEKGVLERETEEESANALLMQEKDPGFKIALENTTTNIILREQTIISNRQVAERYKGLLIQDILIHNIKSETEIHNRAEIFGWDFHHGGIVLEVDINNIKQRFKRNFSNNTSKMLEEMSTEIFDISIREILKLYPNAHYVKLSDIIIFVLSIRPKERKLMEKNIAEAFSRIQRCIINIPFTISFGIGRYYENIEQIHLSYQEAREVIRLSYIFSWFNRILYYEKMDLFRIFLPILDNQEALEACRNCLQPLLDYDRKNGKNMLETLQVVSECDWNLKLAAERMFLHPNSVKYRMEQIGKLIHRNFREHSDRLFLEIAILTYTMSKKLPDWTE</sequence>
<dbReference type="HOGENOM" id="CLU_017436_3_0_9"/>
<dbReference type="AlphaFoldDB" id="G9WWR0"/>
<dbReference type="PATRIC" id="fig|796944.3.peg.2260"/>
<dbReference type="InterPro" id="IPR025736">
    <property type="entry name" value="PucR_C-HTH_dom"/>
</dbReference>
<name>G9WWR0_9FIRM</name>
<dbReference type="Proteomes" id="UP000003527">
    <property type="component" value="Unassembled WGS sequence"/>
</dbReference>
<feature type="domain" description="CdaR GGDEF-like" evidence="4">
    <location>
        <begin position="292"/>
        <end position="431"/>
    </location>
</feature>